<accession>A0A0N0BG63</accession>
<gene>
    <name evidence="1" type="ORF">WN51_14194</name>
</gene>
<dbReference type="Proteomes" id="UP000053105">
    <property type="component" value="Unassembled WGS sequence"/>
</dbReference>
<evidence type="ECO:0000313" key="2">
    <source>
        <dbReference type="Proteomes" id="UP000053105"/>
    </source>
</evidence>
<sequence>MDAISGGKLETSVCTCATRAWMTSGDVAANADDLEETFAQPRMQPRLPPTLMSRRKIFRKRRTPRLGVSTDESSRILRVTLASVPRGSRVRRNYAA</sequence>
<name>A0A0N0BG63_9HYME</name>
<dbReference type="AlphaFoldDB" id="A0A0N0BG63"/>
<keyword evidence="2" id="KW-1185">Reference proteome</keyword>
<organism evidence="1 2">
    <name type="scientific">Melipona quadrifasciata</name>
    <dbReference type="NCBI Taxonomy" id="166423"/>
    <lineage>
        <taxon>Eukaryota</taxon>
        <taxon>Metazoa</taxon>
        <taxon>Ecdysozoa</taxon>
        <taxon>Arthropoda</taxon>
        <taxon>Hexapoda</taxon>
        <taxon>Insecta</taxon>
        <taxon>Pterygota</taxon>
        <taxon>Neoptera</taxon>
        <taxon>Endopterygota</taxon>
        <taxon>Hymenoptera</taxon>
        <taxon>Apocrita</taxon>
        <taxon>Aculeata</taxon>
        <taxon>Apoidea</taxon>
        <taxon>Anthophila</taxon>
        <taxon>Apidae</taxon>
        <taxon>Melipona</taxon>
    </lineage>
</organism>
<reference evidence="1 2" key="1">
    <citation type="submission" date="2015-07" db="EMBL/GenBank/DDBJ databases">
        <title>The genome of Melipona quadrifasciata.</title>
        <authorList>
            <person name="Pan H."/>
            <person name="Kapheim K."/>
        </authorList>
    </citation>
    <scope>NUCLEOTIDE SEQUENCE [LARGE SCALE GENOMIC DNA]</scope>
    <source>
        <strain evidence="1">0111107301</strain>
        <tissue evidence="1">Whole body</tissue>
    </source>
</reference>
<protein>
    <submittedName>
        <fullName evidence="1">Uncharacterized protein</fullName>
    </submittedName>
</protein>
<evidence type="ECO:0000313" key="1">
    <source>
        <dbReference type="EMBL" id="KOX74114.1"/>
    </source>
</evidence>
<dbReference type="EMBL" id="KQ435794">
    <property type="protein sequence ID" value="KOX74114.1"/>
    <property type="molecule type" value="Genomic_DNA"/>
</dbReference>
<proteinExistence type="predicted"/>